<evidence type="ECO:0000256" key="1">
    <source>
        <dbReference type="SAM" id="Phobius"/>
    </source>
</evidence>
<sequence length="189" mass="22042">MDSPNFTFIFLFIILIIISGIIFLSYWIPKKMGYKKAGKIISGILIIGTIILSVSIYIDDYLFFKSDAIEHLSEQNIELKDDFEILENKSVGTVDYYHRFELSISESDKKRLVSEIKTSKFYQDSIKSYFHLPSTQDRYVGNSVTLNYQTQMEYKSEFYEPNGKGYVPTFRIISIPKSENKIIFEEIVD</sequence>
<evidence type="ECO:0000313" key="2">
    <source>
        <dbReference type="EMBL" id="APY01468.1"/>
    </source>
</evidence>
<dbReference type="Proteomes" id="UP000187506">
    <property type="component" value="Chromosome"/>
</dbReference>
<keyword evidence="1" id="KW-0812">Transmembrane</keyword>
<gene>
    <name evidence="2" type="ORF">BWR22_05280</name>
</gene>
<keyword evidence="1" id="KW-1133">Transmembrane helix</keyword>
<organism evidence="2 3">
    <name type="scientific">Lacinutrix venerupis</name>
    <dbReference type="NCBI Taxonomy" id="1486034"/>
    <lineage>
        <taxon>Bacteria</taxon>
        <taxon>Pseudomonadati</taxon>
        <taxon>Bacteroidota</taxon>
        <taxon>Flavobacteriia</taxon>
        <taxon>Flavobacteriales</taxon>
        <taxon>Flavobacteriaceae</taxon>
        <taxon>Lacinutrix</taxon>
    </lineage>
</organism>
<protein>
    <submittedName>
        <fullName evidence="2">Uncharacterized protein</fullName>
    </submittedName>
</protein>
<name>A0AAC9LQK6_9FLAO</name>
<accession>A0AAC9LQK6</accession>
<reference evidence="2 3" key="1">
    <citation type="submission" date="2017-01" db="EMBL/GenBank/DDBJ databases">
        <title>Complete genome of Lacinutrix venerupis DOK2-8 isolated from seawater in Dokdo.</title>
        <authorList>
            <person name="Chi W.-J."/>
            <person name="Kim J.H."/>
        </authorList>
    </citation>
    <scope>NUCLEOTIDE SEQUENCE [LARGE SCALE GENOMIC DNA]</scope>
    <source>
        <strain evidence="2 3">DOK2-8</strain>
    </source>
</reference>
<keyword evidence="1" id="KW-0472">Membrane</keyword>
<feature type="transmembrane region" description="Helical" evidence="1">
    <location>
        <begin position="6"/>
        <end position="28"/>
    </location>
</feature>
<dbReference type="KEGG" id="lvn:BWR22_05280"/>
<proteinExistence type="predicted"/>
<keyword evidence="3" id="KW-1185">Reference proteome</keyword>
<evidence type="ECO:0000313" key="3">
    <source>
        <dbReference type="Proteomes" id="UP000187506"/>
    </source>
</evidence>
<feature type="transmembrane region" description="Helical" evidence="1">
    <location>
        <begin position="40"/>
        <end position="58"/>
    </location>
</feature>
<dbReference type="EMBL" id="CP019352">
    <property type="protein sequence ID" value="APY01468.1"/>
    <property type="molecule type" value="Genomic_DNA"/>
</dbReference>
<dbReference type="AlphaFoldDB" id="A0AAC9LQK6"/>